<dbReference type="PhylomeDB" id="T1JK41"/>
<keyword evidence="22" id="KW-1185">Reference proteome</keyword>
<dbReference type="Pfam" id="PF05033">
    <property type="entry name" value="Pre-SET"/>
    <property type="match status" value="1"/>
</dbReference>
<dbReference type="Pfam" id="PF00856">
    <property type="entry name" value="SET"/>
    <property type="match status" value="1"/>
</dbReference>
<reference evidence="22" key="1">
    <citation type="submission" date="2011-05" db="EMBL/GenBank/DDBJ databases">
        <authorList>
            <person name="Richards S.R."/>
            <person name="Qu J."/>
            <person name="Jiang H."/>
            <person name="Jhangiani S.N."/>
            <person name="Agravi P."/>
            <person name="Goodspeed R."/>
            <person name="Gross S."/>
            <person name="Mandapat C."/>
            <person name="Jackson L."/>
            <person name="Mathew T."/>
            <person name="Pu L."/>
            <person name="Thornton R."/>
            <person name="Saada N."/>
            <person name="Wilczek-Boney K.B."/>
            <person name="Lee S."/>
            <person name="Kovar C."/>
            <person name="Wu Y."/>
            <person name="Scherer S.E."/>
            <person name="Worley K.C."/>
            <person name="Muzny D.M."/>
            <person name="Gibbs R."/>
        </authorList>
    </citation>
    <scope>NUCLEOTIDE SEQUENCE</scope>
    <source>
        <strain evidence="22">Brora</strain>
    </source>
</reference>
<feature type="domain" description="Post-SET" evidence="19">
    <location>
        <begin position="792"/>
        <end position="808"/>
    </location>
</feature>
<evidence type="ECO:0000256" key="1">
    <source>
        <dbReference type="ARBA" id="ARBA00004123"/>
    </source>
</evidence>
<evidence type="ECO:0000259" key="20">
    <source>
        <dbReference type="PROSITE" id="PS50982"/>
    </source>
</evidence>
<keyword evidence="5" id="KW-0489">Methyltransferase</keyword>
<dbReference type="GO" id="GO:0008270">
    <property type="term" value="F:zinc ion binding"/>
    <property type="evidence" value="ECO:0007669"/>
    <property type="project" value="InterPro"/>
</dbReference>
<feature type="region of interest" description="Disordered" evidence="16">
    <location>
        <begin position="231"/>
        <end position="250"/>
    </location>
</feature>
<dbReference type="InterPro" id="IPR041292">
    <property type="entry name" value="Tudor_4"/>
</dbReference>
<dbReference type="Proteomes" id="UP000014500">
    <property type="component" value="Unassembled WGS sequence"/>
</dbReference>
<dbReference type="InterPro" id="IPR003616">
    <property type="entry name" value="Post-SET_dom"/>
</dbReference>
<keyword evidence="4" id="KW-0678">Repressor</keyword>
<dbReference type="CDD" id="cd10517">
    <property type="entry name" value="SET_SETDB1"/>
    <property type="match status" value="1"/>
</dbReference>
<feature type="domain" description="Pre-SET" evidence="18">
    <location>
        <begin position="527"/>
        <end position="600"/>
    </location>
</feature>
<dbReference type="InterPro" id="IPR041291">
    <property type="entry name" value="TUDOR_5"/>
</dbReference>
<reference evidence="21" key="2">
    <citation type="submission" date="2015-02" db="UniProtKB">
        <authorList>
            <consortium name="EnsemblMetazoa"/>
        </authorList>
    </citation>
    <scope>IDENTIFICATION</scope>
</reference>
<dbReference type="InterPro" id="IPR007728">
    <property type="entry name" value="Pre-SET_dom"/>
</dbReference>
<dbReference type="InterPro" id="IPR016177">
    <property type="entry name" value="DNA-bd_dom_sf"/>
</dbReference>
<keyword evidence="14" id="KW-0804">Transcription</keyword>
<evidence type="ECO:0000256" key="15">
    <source>
        <dbReference type="ARBA" id="ARBA00023242"/>
    </source>
</evidence>
<proteinExistence type="predicted"/>
<keyword evidence="9" id="KW-0677">Repeat</keyword>
<evidence type="ECO:0000256" key="7">
    <source>
        <dbReference type="ARBA" id="ARBA00022691"/>
    </source>
</evidence>
<dbReference type="STRING" id="126957.T1JK41"/>
<keyword evidence="3" id="KW-0158">Chromosome</keyword>
<dbReference type="GO" id="GO:0003677">
    <property type="term" value="F:DNA binding"/>
    <property type="evidence" value="ECO:0007669"/>
    <property type="project" value="InterPro"/>
</dbReference>
<dbReference type="GO" id="GO:0070828">
    <property type="term" value="P:heterochromatin organization"/>
    <property type="evidence" value="ECO:0007669"/>
    <property type="project" value="TreeGrafter"/>
</dbReference>
<evidence type="ECO:0000256" key="11">
    <source>
        <dbReference type="ARBA" id="ARBA00022853"/>
    </source>
</evidence>
<evidence type="ECO:0000256" key="5">
    <source>
        <dbReference type="ARBA" id="ARBA00022603"/>
    </source>
</evidence>
<evidence type="ECO:0000313" key="22">
    <source>
        <dbReference type="Proteomes" id="UP000014500"/>
    </source>
</evidence>
<dbReference type="PROSITE" id="PS50868">
    <property type="entry name" value="POST_SET"/>
    <property type="match status" value="1"/>
</dbReference>
<dbReference type="PROSITE" id="PS50867">
    <property type="entry name" value="PRE_SET"/>
    <property type="match status" value="1"/>
</dbReference>
<dbReference type="SMART" id="SM00317">
    <property type="entry name" value="SET"/>
    <property type="match status" value="1"/>
</dbReference>
<dbReference type="SUPFAM" id="SSF82199">
    <property type="entry name" value="SET domain"/>
    <property type="match status" value="1"/>
</dbReference>
<dbReference type="PANTHER" id="PTHR46024">
    <property type="entry name" value="HISTONE-LYSINE N-METHYLTRANSFERASE EGGLESS"/>
    <property type="match status" value="1"/>
</dbReference>
<keyword evidence="15" id="KW-0539">Nucleus</keyword>
<evidence type="ECO:0000259" key="17">
    <source>
        <dbReference type="PROSITE" id="PS50280"/>
    </source>
</evidence>
<dbReference type="GO" id="GO:0046974">
    <property type="term" value="F:histone H3K9 methyltransferase activity"/>
    <property type="evidence" value="ECO:0007669"/>
    <property type="project" value="UniProtKB-ARBA"/>
</dbReference>
<dbReference type="Pfam" id="PF18359">
    <property type="entry name" value="Tudor_5"/>
    <property type="match status" value="1"/>
</dbReference>
<dbReference type="GO" id="GO:0005634">
    <property type="term" value="C:nucleus"/>
    <property type="evidence" value="ECO:0007669"/>
    <property type="project" value="UniProtKB-SubCell"/>
</dbReference>
<dbReference type="InterPro" id="IPR001214">
    <property type="entry name" value="SET_dom"/>
</dbReference>
<keyword evidence="6" id="KW-0808">Transferase</keyword>
<dbReference type="PROSITE" id="PS50280">
    <property type="entry name" value="SET"/>
    <property type="match status" value="1"/>
</dbReference>
<evidence type="ECO:0000256" key="3">
    <source>
        <dbReference type="ARBA" id="ARBA00022454"/>
    </source>
</evidence>
<evidence type="ECO:0000256" key="16">
    <source>
        <dbReference type="SAM" id="MobiDB-lite"/>
    </source>
</evidence>
<feature type="domain" description="SET" evidence="17">
    <location>
        <begin position="603"/>
        <end position="783"/>
    </location>
</feature>
<keyword evidence="8" id="KW-0479">Metal-binding</keyword>
<evidence type="ECO:0000259" key="19">
    <source>
        <dbReference type="PROSITE" id="PS50868"/>
    </source>
</evidence>
<evidence type="ECO:0008006" key="23">
    <source>
        <dbReference type="Google" id="ProtNLM"/>
    </source>
</evidence>
<evidence type="ECO:0000256" key="12">
    <source>
        <dbReference type="ARBA" id="ARBA00023015"/>
    </source>
</evidence>
<dbReference type="OMA" id="SMIRINI"/>
<evidence type="ECO:0000256" key="13">
    <source>
        <dbReference type="ARBA" id="ARBA00023054"/>
    </source>
</evidence>
<dbReference type="EMBL" id="JH432114">
    <property type="status" value="NOT_ANNOTATED_CDS"/>
    <property type="molecule type" value="Genomic_DNA"/>
</dbReference>
<evidence type="ECO:0000256" key="10">
    <source>
        <dbReference type="ARBA" id="ARBA00022833"/>
    </source>
</evidence>
<evidence type="ECO:0000259" key="18">
    <source>
        <dbReference type="PROSITE" id="PS50867"/>
    </source>
</evidence>
<dbReference type="SMART" id="SM00391">
    <property type="entry name" value="MBD"/>
    <property type="match status" value="1"/>
</dbReference>
<dbReference type="GO" id="GO:0032259">
    <property type="term" value="P:methylation"/>
    <property type="evidence" value="ECO:0007669"/>
    <property type="project" value="UniProtKB-KW"/>
</dbReference>
<dbReference type="eggNOG" id="KOG1141">
    <property type="taxonomic scope" value="Eukaryota"/>
</dbReference>
<name>T1JK41_STRMM</name>
<dbReference type="Gene3D" id="2.30.30.140">
    <property type="match status" value="2"/>
</dbReference>
<sequence>MYDYIQHRPTIPHDYRILENGTLVYAMNKGSSRPCKLGNIVDKTYVTEGIVYKVSIGKKYAFLPSKQLAHTESCSAILSVGTRVVALYAGNGKSAVYLAGIIAEPPGMANKHRYLIFFDDGSTQYVGILKVCLVCDVSRDVADDVPADMRIFIRDYLEKYSVRLKFDFIDGQSVSVEWKGEWWDCSVACIDASLIQVYYNKTNQTEWIYIGSKRIKPLLTPSTSFKDITKRRQTSVHDGSNLSDEEMKDEKELEQEIGITKIRPKKIEFETEEIDFEMENEANKAIDLGNQLEKMENRIIPPNKTPESAPNEVSLSTNGKEVREYVKVHPPVNQTSTVGIPKKFIYRSTLKKTNSANERDNKYIYKYRQLTDVGTEFVTHDCTYLCTNDIPENIEELNNENPFLIPMFCGWQRIIVKEPKRSTRLILYRTPCGKRLRNIDEVHEYLLITLSELTIDLFTFDSQICCFVEFAPEKVSINIPDLSYGCEPAPLSCVNNISNLYPAHVNYTTKYLYAKDVHATLDPNFLVCCNCDNDCSDSENCACQQLTLESYQLVFSQTPDDFEIGYVGRRLMQQVVSGVYECNSKCTCSKRCVNRVVQNDVNLRLQVFKTDKCGWGVRCLHDIPQGCFISLFTGQILTDQKANKDGTQFGDEYLAELDYIEVCENAKEGYEKSVREPDFDETLDESNVESVRETDSDETSNESNVNFKKRGKKAWSTKEGTKTMKFPIRNRNLRVYVQCLHCCTPNVFVQSVFVDSHDLRFPWVAFFAKEYIRAGTELTWDYNYKVGSVPEKVLFCYCGSKDCRGRLL</sequence>
<dbReference type="SMART" id="SM00468">
    <property type="entry name" value="PreSET"/>
    <property type="match status" value="1"/>
</dbReference>
<dbReference type="Pfam" id="PF18358">
    <property type="entry name" value="Tudor_4"/>
    <property type="match status" value="1"/>
</dbReference>
<dbReference type="InterPro" id="IPR051516">
    <property type="entry name" value="SETDB_methyltransferase"/>
</dbReference>
<dbReference type="GO" id="GO:0010629">
    <property type="term" value="P:negative regulation of gene expression"/>
    <property type="evidence" value="ECO:0007669"/>
    <property type="project" value="TreeGrafter"/>
</dbReference>
<keyword evidence="12" id="KW-0805">Transcription regulation</keyword>
<accession>T1JK41</accession>
<evidence type="ECO:0000256" key="14">
    <source>
        <dbReference type="ARBA" id="ARBA00023163"/>
    </source>
</evidence>
<dbReference type="Gene3D" id="2.170.270.10">
    <property type="entry name" value="SET domain"/>
    <property type="match status" value="1"/>
</dbReference>
<evidence type="ECO:0000256" key="9">
    <source>
        <dbReference type="ARBA" id="ARBA00022737"/>
    </source>
</evidence>
<dbReference type="PROSITE" id="PS50982">
    <property type="entry name" value="MBD"/>
    <property type="match status" value="1"/>
</dbReference>
<feature type="region of interest" description="Disordered" evidence="16">
    <location>
        <begin position="677"/>
        <end position="711"/>
    </location>
</feature>
<comment type="subcellular location">
    <subcellularLocation>
        <location evidence="2">Chromosome</location>
    </subcellularLocation>
    <subcellularLocation>
        <location evidence="1">Nucleus</location>
    </subcellularLocation>
</comment>
<feature type="compositionally biased region" description="Acidic residues" evidence="16">
    <location>
        <begin position="678"/>
        <end position="687"/>
    </location>
</feature>
<dbReference type="InterPro" id="IPR046341">
    <property type="entry name" value="SET_dom_sf"/>
</dbReference>
<dbReference type="EnsemblMetazoa" id="SMAR014221-RA">
    <property type="protein sequence ID" value="SMAR014221-PA"/>
    <property type="gene ID" value="SMAR014221"/>
</dbReference>
<protein>
    <recommendedName>
        <fullName evidence="23">Histone-lysine N-methyltransferase</fullName>
    </recommendedName>
</protein>
<dbReference type="AlphaFoldDB" id="T1JK41"/>
<dbReference type="InterPro" id="IPR001739">
    <property type="entry name" value="Methyl_CpG_DNA-bd"/>
</dbReference>
<dbReference type="Gene3D" id="3.30.890.10">
    <property type="entry name" value="Methyl-cpg-binding Protein 2, Chain A"/>
    <property type="match status" value="1"/>
</dbReference>
<organism evidence="21 22">
    <name type="scientific">Strigamia maritima</name>
    <name type="common">European centipede</name>
    <name type="synonym">Geophilus maritimus</name>
    <dbReference type="NCBI Taxonomy" id="126957"/>
    <lineage>
        <taxon>Eukaryota</taxon>
        <taxon>Metazoa</taxon>
        <taxon>Ecdysozoa</taxon>
        <taxon>Arthropoda</taxon>
        <taxon>Myriapoda</taxon>
        <taxon>Chilopoda</taxon>
        <taxon>Pleurostigmophora</taxon>
        <taxon>Geophilomorpha</taxon>
        <taxon>Linotaeniidae</taxon>
        <taxon>Strigamia</taxon>
    </lineage>
</organism>
<evidence type="ECO:0000256" key="2">
    <source>
        <dbReference type="ARBA" id="ARBA00004286"/>
    </source>
</evidence>
<keyword evidence="10" id="KW-0862">Zinc</keyword>
<evidence type="ECO:0000256" key="6">
    <source>
        <dbReference type="ARBA" id="ARBA00022679"/>
    </source>
</evidence>
<dbReference type="GO" id="GO:0005694">
    <property type="term" value="C:chromosome"/>
    <property type="evidence" value="ECO:0007669"/>
    <property type="project" value="UniProtKB-SubCell"/>
</dbReference>
<dbReference type="Pfam" id="PF01429">
    <property type="entry name" value="MBD"/>
    <property type="match status" value="1"/>
</dbReference>
<dbReference type="PANTHER" id="PTHR46024:SF1">
    <property type="entry name" value="HISTONE-LYSINE N-METHYLTRANSFERASE EGGLESS"/>
    <property type="match status" value="1"/>
</dbReference>
<evidence type="ECO:0000313" key="21">
    <source>
        <dbReference type="EnsemblMetazoa" id="SMAR014221-PA"/>
    </source>
</evidence>
<evidence type="ECO:0000256" key="4">
    <source>
        <dbReference type="ARBA" id="ARBA00022491"/>
    </source>
</evidence>
<evidence type="ECO:0000256" key="8">
    <source>
        <dbReference type="ARBA" id="ARBA00022723"/>
    </source>
</evidence>
<feature type="domain" description="MBD" evidence="20">
    <location>
        <begin position="397"/>
        <end position="465"/>
    </location>
</feature>
<dbReference type="SUPFAM" id="SSF54171">
    <property type="entry name" value="DNA-binding domain"/>
    <property type="match status" value="1"/>
</dbReference>
<dbReference type="HOGENOM" id="CLU_003279_0_0_1"/>
<keyword evidence="7" id="KW-0949">S-adenosyl-L-methionine</keyword>
<keyword evidence="13" id="KW-0175">Coiled coil</keyword>
<keyword evidence="11" id="KW-0156">Chromatin regulator</keyword>